<evidence type="ECO:0000259" key="5">
    <source>
        <dbReference type="PROSITE" id="PS50865"/>
    </source>
</evidence>
<sequence>MNASHPCRPRTYAMLRDAAMGSTTAAASAIVHLAQYATRENVVDILSVIHPHLKINPADCAIHIWPSPPELIIAVHCLEGIDEIQTSGFFKDVQKSDTVTGKQFRLAMKSLWPDVWRWIEAIIPVCVRDDNMLVGKLMGNDWEDMQMWRPQMLNILMQLTTVFMKQHDSFLPLMLSIDGFTERMVEAWLYVFQHNLESVLHVGSGMLYCLHSKLVQPRFTSCLEAYEPNQGIGLLVNYVKSVVRQNKIYESEAVESVIHILLVFNSRSIEGSTKLRRDLLQMDGLAAVIRVFARFARPSFAVSSSHTEVDYTVTTITICIQYFHTLIEHGSIMWVKNALDNGILRSVLCAQHFISNSLDAGSLDKSSLKEVKTLESTLHATLLLFRPYMLYPSVFRRISRAVKSMETLGLLEKYGVQKSRRKTIGAAWALLRSEVKDNEDFFSCGGEDYAHRLCASVSCPHKRSVTSFTLLRCSGCQQVYYCSRSCQIIDWKRKPEHLSHKVVCAQIIHDRRACIGLPVNDVDLFAASKIALTRTMMDQKDSVRRRIRKFNLSRSQSEEERLNDSAAYCFLVTVRLDCRQYPLKARVLSFLEVLSLYPEEEEQKEALLSGSLSCLPSGWVDAFKAAKEKDLTLVYTILPNSSLSRTVVVGPWNARTGTRERD</sequence>
<evidence type="ECO:0000313" key="6">
    <source>
        <dbReference type="EMBL" id="KAE9408363.1"/>
    </source>
</evidence>
<keyword evidence="2 4" id="KW-0863">Zinc-finger</keyword>
<evidence type="ECO:0000313" key="7">
    <source>
        <dbReference type="Proteomes" id="UP000799118"/>
    </source>
</evidence>
<feature type="domain" description="MYND-type" evidence="5">
    <location>
        <begin position="456"/>
        <end position="504"/>
    </location>
</feature>
<gene>
    <name evidence="6" type="ORF">BT96DRAFT_1013443</name>
</gene>
<dbReference type="SUPFAM" id="SSF144232">
    <property type="entry name" value="HIT/MYND zinc finger-like"/>
    <property type="match status" value="1"/>
</dbReference>
<keyword evidence="7" id="KW-1185">Reference proteome</keyword>
<dbReference type="Pfam" id="PF01753">
    <property type="entry name" value="zf-MYND"/>
    <property type="match status" value="1"/>
</dbReference>
<proteinExistence type="predicted"/>
<dbReference type="OrthoDB" id="341421at2759"/>
<dbReference type="PROSITE" id="PS50865">
    <property type="entry name" value="ZF_MYND_2"/>
    <property type="match status" value="1"/>
</dbReference>
<evidence type="ECO:0000256" key="4">
    <source>
        <dbReference type="PROSITE-ProRule" id="PRU00134"/>
    </source>
</evidence>
<reference evidence="6" key="1">
    <citation type="journal article" date="2019" name="Environ. Microbiol.">
        <title>Fungal ecological strategies reflected in gene transcription - a case study of two litter decomposers.</title>
        <authorList>
            <person name="Barbi F."/>
            <person name="Kohler A."/>
            <person name="Barry K."/>
            <person name="Baskaran P."/>
            <person name="Daum C."/>
            <person name="Fauchery L."/>
            <person name="Ihrmark K."/>
            <person name="Kuo A."/>
            <person name="LaButti K."/>
            <person name="Lipzen A."/>
            <person name="Morin E."/>
            <person name="Grigoriev I.V."/>
            <person name="Henrissat B."/>
            <person name="Lindahl B."/>
            <person name="Martin F."/>
        </authorList>
    </citation>
    <scope>NUCLEOTIDE SEQUENCE</scope>
    <source>
        <strain evidence="6">JB14</strain>
    </source>
</reference>
<name>A0A6A4IF65_9AGAR</name>
<evidence type="ECO:0000256" key="3">
    <source>
        <dbReference type="ARBA" id="ARBA00022833"/>
    </source>
</evidence>
<evidence type="ECO:0000256" key="1">
    <source>
        <dbReference type="ARBA" id="ARBA00022723"/>
    </source>
</evidence>
<evidence type="ECO:0000256" key="2">
    <source>
        <dbReference type="ARBA" id="ARBA00022771"/>
    </source>
</evidence>
<organism evidence="6 7">
    <name type="scientific">Gymnopus androsaceus JB14</name>
    <dbReference type="NCBI Taxonomy" id="1447944"/>
    <lineage>
        <taxon>Eukaryota</taxon>
        <taxon>Fungi</taxon>
        <taxon>Dikarya</taxon>
        <taxon>Basidiomycota</taxon>
        <taxon>Agaricomycotina</taxon>
        <taxon>Agaricomycetes</taxon>
        <taxon>Agaricomycetidae</taxon>
        <taxon>Agaricales</taxon>
        <taxon>Marasmiineae</taxon>
        <taxon>Omphalotaceae</taxon>
        <taxon>Gymnopus</taxon>
    </lineage>
</organism>
<protein>
    <recommendedName>
        <fullName evidence="5">MYND-type domain-containing protein</fullName>
    </recommendedName>
</protein>
<dbReference type="AlphaFoldDB" id="A0A6A4IF65"/>
<accession>A0A6A4IF65</accession>
<dbReference type="InterPro" id="IPR002893">
    <property type="entry name" value="Znf_MYND"/>
</dbReference>
<keyword evidence="3" id="KW-0862">Zinc</keyword>
<keyword evidence="1" id="KW-0479">Metal-binding</keyword>
<dbReference type="GO" id="GO:0008270">
    <property type="term" value="F:zinc ion binding"/>
    <property type="evidence" value="ECO:0007669"/>
    <property type="project" value="UniProtKB-KW"/>
</dbReference>
<dbReference type="Proteomes" id="UP000799118">
    <property type="component" value="Unassembled WGS sequence"/>
</dbReference>
<dbReference type="EMBL" id="ML769391">
    <property type="protein sequence ID" value="KAE9408363.1"/>
    <property type="molecule type" value="Genomic_DNA"/>
</dbReference>
<dbReference type="Gene3D" id="6.10.140.2220">
    <property type="match status" value="1"/>
</dbReference>